<reference evidence="1" key="2">
    <citation type="journal article" date="2015" name="Data Brief">
        <title>Shoot transcriptome of the giant reed, Arundo donax.</title>
        <authorList>
            <person name="Barrero R.A."/>
            <person name="Guerrero F.D."/>
            <person name="Moolhuijzen P."/>
            <person name="Goolsby J.A."/>
            <person name="Tidwell J."/>
            <person name="Bellgard S.E."/>
            <person name="Bellgard M.I."/>
        </authorList>
    </citation>
    <scope>NUCLEOTIDE SEQUENCE</scope>
    <source>
        <tissue evidence="1">Shoot tissue taken approximately 20 cm above the soil surface</tissue>
    </source>
</reference>
<organism evidence="1">
    <name type="scientific">Arundo donax</name>
    <name type="common">Giant reed</name>
    <name type="synonym">Donax arundinaceus</name>
    <dbReference type="NCBI Taxonomy" id="35708"/>
    <lineage>
        <taxon>Eukaryota</taxon>
        <taxon>Viridiplantae</taxon>
        <taxon>Streptophyta</taxon>
        <taxon>Embryophyta</taxon>
        <taxon>Tracheophyta</taxon>
        <taxon>Spermatophyta</taxon>
        <taxon>Magnoliopsida</taxon>
        <taxon>Liliopsida</taxon>
        <taxon>Poales</taxon>
        <taxon>Poaceae</taxon>
        <taxon>PACMAD clade</taxon>
        <taxon>Arundinoideae</taxon>
        <taxon>Arundineae</taxon>
        <taxon>Arundo</taxon>
    </lineage>
</organism>
<accession>A0A0A8XVP4</accession>
<name>A0A0A8XVP4_ARUDO</name>
<reference evidence="1" key="1">
    <citation type="submission" date="2014-09" db="EMBL/GenBank/DDBJ databases">
        <authorList>
            <person name="Magalhaes I.L.F."/>
            <person name="Oliveira U."/>
            <person name="Santos F.R."/>
            <person name="Vidigal T.H.D.A."/>
            <person name="Brescovit A.D."/>
            <person name="Santos A.J."/>
        </authorList>
    </citation>
    <scope>NUCLEOTIDE SEQUENCE</scope>
    <source>
        <tissue evidence="1">Shoot tissue taken approximately 20 cm above the soil surface</tissue>
    </source>
</reference>
<dbReference type="EMBL" id="GBRH01279846">
    <property type="protein sequence ID" value="JAD18049.1"/>
    <property type="molecule type" value="Transcribed_RNA"/>
</dbReference>
<protein>
    <submittedName>
        <fullName evidence="1">Uncharacterized protein</fullName>
    </submittedName>
</protein>
<evidence type="ECO:0000313" key="1">
    <source>
        <dbReference type="EMBL" id="JAD18049.1"/>
    </source>
</evidence>
<proteinExistence type="predicted"/>
<sequence>MHSNKLDKLRQHLLTAGGRVQKAEARWALDIHHNQNLKKQLEHFARRKCQIKVTYASKQLTTIFGCPDGS</sequence>
<dbReference type="AlphaFoldDB" id="A0A0A8XVP4"/>